<name>A0A2P2QVF2_RHIMU</name>
<reference evidence="1" key="1">
    <citation type="submission" date="2018-02" db="EMBL/GenBank/DDBJ databases">
        <title>Rhizophora mucronata_Transcriptome.</title>
        <authorList>
            <person name="Meera S.P."/>
            <person name="Sreeshan A."/>
            <person name="Augustine A."/>
        </authorList>
    </citation>
    <scope>NUCLEOTIDE SEQUENCE</scope>
    <source>
        <tissue evidence="1">Leaf</tissue>
    </source>
</reference>
<accession>A0A2P2QVF2</accession>
<dbReference type="AlphaFoldDB" id="A0A2P2QVF2"/>
<protein>
    <submittedName>
        <fullName evidence="1">Uncharacterized protein</fullName>
    </submittedName>
</protein>
<sequence>MWSAYVMQNLKLSVLNFWMEYLTVNGMGILCDNLLKLKPRLSLGLQWILTKSQLILNC</sequence>
<organism evidence="1">
    <name type="scientific">Rhizophora mucronata</name>
    <name type="common">Asiatic mangrove</name>
    <dbReference type="NCBI Taxonomy" id="61149"/>
    <lineage>
        <taxon>Eukaryota</taxon>
        <taxon>Viridiplantae</taxon>
        <taxon>Streptophyta</taxon>
        <taxon>Embryophyta</taxon>
        <taxon>Tracheophyta</taxon>
        <taxon>Spermatophyta</taxon>
        <taxon>Magnoliopsida</taxon>
        <taxon>eudicotyledons</taxon>
        <taxon>Gunneridae</taxon>
        <taxon>Pentapetalae</taxon>
        <taxon>rosids</taxon>
        <taxon>fabids</taxon>
        <taxon>Malpighiales</taxon>
        <taxon>Rhizophoraceae</taxon>
        <taxon>Rhizophora</taxon>
    </lineage>
</organism>
<evidence type="ECO:0000313" key="1">
    <source>
        <dbReference type="EMBL" id="MBX70973.1"/>
    </source>
</evidence>
<proteinExistence type="predicted"/>
<dbReference type="EMBL" id="GGEC01090489">
    <property type="protein sequence ID" value="MBX70973.1"/>
    <property type="molecule type" value="Transcribed_RNA"/>
</dbReference>